<reference evidence="2 3" key="1">
    <citation type="journal article" date="2019" name="Int. J. Syst. Evol. Microbiol.">
        <title>The Global Catalogue of Microorganisms (GCM) 10K type strain sequencing project: providing services to taxonomists for standard genome sequencing and annotation.</title>
        <authorList>
            <consortium name="The Broad Institute Genomics Platform"/>
            <consortium name="The Broad Institute Genome Sequencing Center for Infectious Disease"/>
            <person name="Wu L."/>
            <person name="Ma J."/>
        </authorList>
    </citation>
    <scope>NUCLEOTIDE SEQUENCE [LARGE SCALE GENOMIC DNA]</scope>
    <source>
        <strain evidence="2 3">XZYJ18</strain>
    </source>
</reference>
<feature type="compositionally biased region" description="Acidic residues" evidence="1">
    <location>
        <begin position="34"/>
        <end position="43"/>
    </location>
</feature>
<accession>A0ABD5Q3F8</accession>
<dbReference type="Pfam" id="PF24332">
    <property type="entry name" value="DUF7500"/>
    <property type="match status" value="1"/>
</dbReference>
<dbReference type="GeneID" id="73044127"/>
<evidence type="ECO:0008006" key="4">
    <source>
        <dbReference type="Google" id="ProtNLM"/>
    </source>
</evidence>
<sequence length="224" mass="24096">MSPPPDDGRDPDERASLRPDEANSANDGSALSPDELDIEDEEQVVSLDQDRYVIGTDARPDVPANDTGTNSANESAASADSPAAESPATDDQRSDQPPTGGSNVDSGTVKQWLEDDLQGVSAEYGFHVSAKADDAISHQQMFSDDVGTVFDSLLRWYAQQLTTETAVEDVLGILLTESNVRVRYSPSCLQSILEAYDLGPDDTIADLFEAVQDDRGMVFPPENV</sequence>
<organism evidence="2 3">
    <name type="scientific">Halorussus aquaticus</name>
    <dbReference type="NCBI Taxonomy" id="2953748"/>
    <lineage>
        <taxon>Archaea</taxon>
        <taxon>Methanobacteriati</taxon>
        <taxon>Methanobacteriota</taxon>
        <taxon>Stenosarchaea group</taxon>
        <taxon>Halobacteria</taxon>
        <taxon>Halobacteriales</taxon>
        <taxon>Haladaptataceae</taxon>
        <taxon>Halorussus</taxon>
    </lineage>
</organism>
<dbReference type="InterPro" id="IPR055923">
    <property type="entry name" value="DUF7500"/>
</dbReference>
<protein>
    <recommendedName>
        <fullName evidence="4">Flagella cluster protein</fullName>
    </recommendedName>
</protein>
<feature type="compositionally biased region" description="Low complexity" evidence="1">
    <location>
        <begin position="69"/>
        <end position="89"/>
    </location>
</feature>
<dbReference type="AlphaFoldDB" id="A0ABD5Q3F8"/>
<evidence type="ECO:0000256" key="1">
    <source>
        <dbReference type="SAM" id="MobiDB-lite"/>
    </source>
</evidence>
<feature type="compositionally biased region" description="Basic and acidic residues" evidence="1">
    <location>
        <begin position="1"/>
        <end position="21"/>
    </location>
</feature>
<proteinExistence type="predicted"/>
<evidence type="ECO:0000313" key="2">
    <source>
        <dbReference type="EMBL" id="MFC4825163.1"/>
    </source>
</evidence>
<dbReference type="EMBL" id="JBHSHT010000002">
    <property type="protein sequence ID" value="MFC4825163.1"/>
    <property type="molecule type" value="Genomic_DNA"/>
</dbReference>
<dbReference type="Proteomes" id="UP001595945">
    <property type="component" value="Unassembled WGS sequence"/>
</dbReference>
<comment type="caution">
    <text evidence="2">The sequence shown here is derived from an EMBL/GenBank/DDBJ whole genome shotgun (WGS) entry which is preliminary data.</text>
</comment>
<evidence type="ECO:0000313" key="3">
    <source>
        <dbReference type="Proteomes" id="UP001595945"/>
    </source>
</evidence>
<dbReference type="RefSeq" id="WP_254269140.1">
    <property type="nucleotide sequence ID" value="NZ_CP100400.1"/>
</dbReference>
<keyword evidence="3" id="KW-1185">Reference proteome</keyword>
<name>A0ABD5Q3F8_9EURY</name>
<feature type="region of interest" description="Disordered" evidence="1">
    <location>
        <begin position="1"/>
        <end position="107"/>
    </location>
</feature>
<gene>
    <name evidence="2" type="ORF">ACFO9K_12935</name>
</gene>
<feature type="compositionally biased region" description="Polar residues" evidence="1">
    <location>
        <begin position="95"/>
        <end position="107"/>
    </location>
</feature>